<protein>
    <recommendedName>
        <fullName evidence="2">lysozyme</fullName>
        <ecNumber evidence="2">3.2.1.17</ecNumber>
    </recommendedName>
</protein>
<sequence>MTILLLISVFFFMMNFISHPENIVEARAFDSKCDFIFELEEFHNVTLEEAAKWACLVTPGASTRDITRTGAETTKTPGQYIGIFKIGSRWWCSPDGGGACKIKCDKLMDDYIGDDLRCARKIGFSGWKDHQFCFQDGWKENIKACEGYVSPLMVAKSQR</sequence>
<keyword evidence="6" id="KW-0732">Signal</keyword>
<evidence type="ECO:0000256" key="4">
    <source>
        <dbReference type="ARBA" id="ARBA00023157"/>
    </source>
</evidence>
<dbReference type="InterPro" id="IPR023346">
    <property type="entry name" value="Lysozyme-like_dom_sf"/>
</dbReference>
<keyword evidence="3" id="KW-0929">Antimicrobial</keyword>
<evidence type="ECO:0000256" key="2">
    <source>
        <dbReference type="ARBA" id="ARBA00012732"/>
    </source>
</evidence>
<feature type="signal peptide" evidence="6">
    <location>
        <begin position="1"/>
        <end position="20"/>
    </location>
</feature>
<dbReference type="AlphaFoldDB" id="A0A336LRJ6"/>
<keyword evidence="4" id="KW-1015">Disulfide bond</keyword>
<evidence type="ECO:0000256" key="6">
    <source>
        <dbReference type="SAM" id="SignalP"/>
    </source>
</evidence>
<evidence type="ECO:0000256" key="3">
    <source>
        <dbReference type="ARBA" id="ARBA00022638"/>
    </source>
</evidence>
<dbReference type="EC" id="3.2.1.17" evidence="2"/>
<comment type="catalytic activity">
    <reaction evidence="1">
        <text>Hydrolysis of (1-&gt;4)-beta-linkages between N-acetylmuramic acid and N-acetyl-D-glucosamine residues in a peptidoglycan and between N-acetyl-D-glucosamine residues in chitodextrins.</text>
        <dbReference type="EC" id="3.2.1.17"/>
    </reaction>
</comment>
<dbReference type="GO" id="GO:0003796">
    <property type="term" value="F:lysozyme activity"/>
    <property type="evidence" value="ECO:0007669"/>
    <property type="project" value="UniProtKB-EC"/>
</dbReference>
<dbReference type="InterPro" id="IPR001916">
    <property type="entry name" value="Glyco_hydro_22"/>
</dbReference>
<gene>
    <name evidence="8" type="primary">CSON001809</name>
</gene>
<dbReference type="Pfam" id="PF00062">
    <property type="entry name" value="Lys"/>
    <property type="match status" value="1"/>
</dbReference>
<keyword evidence="3" id="KW-0081">Bacteriolytic enzyme</keyword>
<accession>A0A336LRJ6</accession>
<keyword evidence="5" id="KW-0326">Glycosidase</keyword>
<evidence type="ECO:0000313" key="8">
    <source>
        <dbReference type="EMBL" id="SSX20590.1"/>
    </source>
</evidence>
<dbReference type="PANTHER" id="PTHR11407:SF63">
    <property type="entry name" value="LYSOZYME C"/>
    <property type="match status" value="1"/>
</dbReference>
<dbReference type="EMBL" id="UFQT01000128">
    <property type="protein sequence ID" value="SSX20590.1"/>
    <property type="molecule type" value="Genomic_DNA"/>
</dbReference>
<dbReference type="EMBL" id="UFQS01000128">
    <property type="protein sequence ID" value="SSX00210.1"/>
    <property type="molecule type" value="Genomic_DNA"/>
</dbReference>
<reference evidence="8" key="2">
    <citation type="submission" date="2018-07" db="EMBL/GenBank/DDBJ databases">
        <authorList>
            <person name="Quirk P.G."/>
            <person name="Krulwich T.A."/>
        </authorList>
    </citation>
    <scope>NUCLEOTIDE SEQUENCE</scope>
</reference>
<dbReference type="SMART" id="SM00263">
    <property type="entry name" value="LYZ1"/>
    <property type="match status" value="1"/>
</dbReference>
<dbReference type="VEuPathDB" id="VectorBase:CSON001809"/>
<feature type="chain" id="PRO_5036062243" description="lysozyme" evidence="6">
    <location>
        <begin position="21"/>
        <end position="159"/>
    </location>
</feature>
<organism evidence="8">
    <name type="scientific">Culicoides sonorensis</name>
    <name type="common">Biting midge</name>
    <dbReference type="NCBI Taxonomy" id="179676"/>
    <lineage>
        <taxon>Eukaryota</taxon>
        <taxon>Metazoa</taxon>
        <taxon>Ecdysozoa</taxon>
        <taxon>Arthropoda</taxon>
        <taxon>Hexapoda</taxon>
        <taxon>Insecta</taxon>
        <taxon>Pterygota</taxon>
        <taxon>Neoptera</taxon>
        <taxon>Endopterygota</taxon>
        <taxon>Diptera</taxon>
        <taxon>Nematocera</taxon>
        <taxon>Chironomoidea</taxon>
        <taxon>Ceratopogonidae</taxon>
        <taxon>Ceratopogoninae</taxon>
        <taxon>Culicoides</taxon>
        <taxon>Monoculicoides</taxon>
    </lineage>
</organism>
<reference evidence="7" key="1">
    <citation type="submission" date="2018-04" db="EMBL/GenBank/DDBJ databases">
        <authorList>
            <person name="Go L.Y."/>
            <person name="Mitchell J.A."/>
        </authorList>
    </citation>
    <scope>NUCLEOTIDE SEQUENCE</scope>
    <source>
        <tissue evidence="7">Whole organism</tissue>
    </source>
</reference>
<evidence type="ECO:0000256" key="1">
    <source>
        <dbReference type="ARBA" id="ARBA00000632"/>
    </source>
</evidence>
<dbReference type="PANTHER" id="PTHR11407">
    <property type="entry name" value="LYSOZYME C"/>
    <property type="match status" value="1"/>
</dbReference>
<dbReference type="Gene3D" id="1.10.530.10">
    <property type="match status" value="1"/>
</dbReference>
<dbReference type="GO" id="GO:0031640">
    <property type="term" value="P:killing of cells of another organism"/>
    <property type="evidence" value="ECO:0007669"/>
    <property type="project" value="UniProtKB-KW"/>
</dbReference>
<dbReference type="PROSITE" id="PS51348">
    <property type="entry name" value="GLYCOSYL_HYDROL_F22_2"/>
    <property type="match status" value="1"/>
</dbReference>
<dbReference type="GO" id="GO:0042742">
    <property type="term" value="P:defense response to bacterium"/>
    <property type="evidence" value="ECO:0007669"/>
    <property type="project" value="UniProtKB-KW"/>
</dbReference>
<name>A0A336LRJ6_CULSO</name>
<dbReference type="SUPFAM" id="SSF53955">
    <property type="entry name" value="Lysozyme-like"/>
    <property type="match status" value="1"/>
</dbReference>
<evidence type="ECO:0000256" key="5">
    <source>
        <dbReference type="ARBA" id="ARBA00023295"/>
    </source>
</evidence>
<keyword evidence="5" id="KW-0378">Hydrolase</keyword>
<proteinExistence type="predicted"/>
<evidence type="ECO:0000313" key="7">
    <source>
        <dbReference type="EMBL" id="SSX00210.1"/>
    </source>
</evidence>